<dbReference type="GO" id="GO:0005886">
    <property type="term" value="C:plasma membrane"/>
    <property type="evidence" value="ECO:0007669"/>
    <property type="project" value="UniProtKB-ARBA"/>
</dbReference>
<evidence type="ECO:0000259" key="2">
    <source>
        <dbReference type="Pfam" id="PF09335"/>
    </source>
</evidence>
<evidence type="ECO:0000256" key="1">
    <source>
        <dbReference type="SAM" id="Phobius"/>
    </source>
</evidence>
<gene>
    <name evidence="3" type="ORF">GCU85_07350</name>
</gene>
<dbReference type="PANTHER" id="PTHR42709:SF4">
    <property type="entry name" value="INNER MEMBRANE PROTEIN YQAA"/>
    <property type="match status" value="1"/>
</dbReference>
<sequence length="150" mass="16594">MDYFVELGHIGLFIAAFLAATLLPLSSELVLSSLLLAGLPAISLVLTATTGNVLGSFCNYLIGYWGSQQLTNTQLNKWLQRAENSLRQARIRYQKWGLVALLFAWVPVIGDPLTLVAGVLRVPWVAFVILVTIGKLLRYIVITYFVLQIS</sequence>
<dbReference type="InterPro" id="IPR051311">
    <property type="entry name" value="DedA_domain"/>
</dbReference>
<evidence type="ECO:0000313" key="3">
    <source>
        <dbReference type="EMBL" id="MPV86543.1"/>
    </source>
</evidence>
<feature type="transmembrane region" description="Helical" evidence="1">
    <location>
        <begin position="96"/>
        <end position="118"/>
    </location>
</feature>
<organism evidence="3 4">
    <name type="scientific">Ostreibacterium oceani</name>
    <dbReference type="NCBI Taxonomy" id="2654998"/>
    <lineage>
        <taxon>Bacteria</taxon>
        <taxon>Pseudomonadati</taxon>
        <taxon>Pseudomonadota</taxon>
        <taxon>Gammaproteobacteria</taxon>
        <taxon>Cardiobacteriales</taxon>
        <taxon>Ostreibacteriaceae</taxon>
        <taxon>Ostreibacterium</taxon>
    </lineage>
</organism>
<dbReference type="FunCoup" id="A0A6N7EX75">
    <property type="interactions" value="37"/>
</dbReference>
<name>A0A6N7EX75_9GAMM</name>
<protein>
    <submittedName>
        <fullName evidence="3">DedA family protein</fullName>
    </submittedName>
</protein>
<feature type="domain" description="VTT" evidence="2">
    <location>
        <begin position="40"/>
        <end position="146"/>
    </location>
</feature>
<feature type="transmembrane region" description="Helical" evidence="1">
    <location>
        <begin position="124"/>
        <end position="147"/>
    </location>
</feature>
<keyword evidence="1" id="KW-1133">Transmembrane helix</keyword>
<evidence type="ECO:0000313" key="4">
    <source>
        <dbReference type="Proteomes" id="UP000471298"/>
    </source>
</evidence>
<reference evidence="3 4" key="1">
    <citation type="submission" date="2019-10" db="EMBL/GenBank/DDBJ databases">
        <title>Cardiobacteriales fam. a chemoheterotrophic member of the order Cardiobacteriales, and proposal of Cardiobacteriales fam. nov.</title>
        <authorList>
            <person name="Wang C."/>
        </authorList>
    </citation>
    <scope>NUCLEOTIDE SEQUENCE [LARGE SCALE GENOMIC DNA]</scope>
    <source>
        <strain evidence="3 4">ML27</strain>
    </source>
</reference>
<keyword evidence="4" id="KW-1185">Reference proteome</keyword>
<dbReference type="PANTHER" id="PTHR42709">
    <property type="entry name" value="ALKALINE PHOSPHATASE LIKE PROTEIN"/>
    <property type="match status" value="1"/>
</dbReference>
<dbReference type="Pfam" id="PF09335">
    <property type="entry name" value="VTT_dom"/>
    <property type="match status" value="1"/>
</dbReference>
<comment type="caution">
    <text evidence="3">The sequence shown here is derived from an EMBL/GenBank/DDBJ whole genome shotgun (WGS) entry which is preliminary data.</text>
</comment>
<dbReference type="InterPro" id="IPR032816">
    <property type="entry name" value="VTT_dom"/>
</dbReference>
<keyword evidence="1" id="KW-0812">Transmembrane</keyword>
<proteinExistence type="predicted"/>
<keyword evidence="1" id="KW-0472">Membrane</keyword>
<dbReference type="Proteomes" id="UP000471298">
    <property type="component" value="Unassembled WGS sequence"/>
</dbReference>
<accession>A0A6N7EX75</accession>
<dbReference type="InParanoid" id="A0A6N7EX75"/>
<feature type="transmembrane region" description="Helical" evidence="1">
    <location>
        <begin position="7"/>
        <end position="25"/>
    </location>
</feature>
<dbReference type="EMBL" id="WHNW01000008">
    <property type="protein sequence ID" value="MPV86543.1"/>
    <property type="molecule type" value="Genomic_DNA"/>
</dbReference>
<feature type="transmembrane region" description="Helical" evidence="1">
    <location>
        <begin position="37"/>
        <end position="62"/>
    </location>
</feature>
<dbReference type="AlphaFoldDB" id="A0A6N7EX75"/>